<dbReference type="Proteomes" id="UP001152523">
    <property type="component" value="Unassembled WGS sequence"/>
</dbReference>
<gene>
    <name evidence="3" type="ORF">CEPIT_LOCUS17053</name>
</gene>
<dbReference type="AlphaFoldDB" id="A0AAV0DTD0"/>
<organism evidence="3 4">
    <name type="scientific">Cuscuta epithymum</name>
    <dbReference type="NCBI Taxonomy" id="186058"/>
    <lineage>
        <taxon>Eukaryota</taxon>
        <taxon>Viridiplantae</taxon>
        <taxon>Streptophyta</taxon>
        <taxon>Embryophyta</taxon>
        <taxon>Tracheophyta</taxon>
        <taxon>Spermatophyta</taxon>
        <taxon>Magnoliopsida</taxon>
        <taxon>eudicotyledons</taxon>
        <taxon>Gunneridae</taxon>
        <taxon>Pentapetalae</taxon>
        <taxon>asterids</taxon>
        <taxon>lamiids</taxon>
        <taxon>Solanales</taxon>
        <taxon>Convolvulaceae</taxon>
        <taxon>Cuscuteae</taxon>
        <taxon>Cuscuta</taxon>
        <taxon>Cuscuta subgen. Cuscuta</taxon>
    </lineage>
</organism>
<dbReference type="PANTHER" id="PTHR47584:SF14">
    <property type="entry name" value="L10-INTERACTING MYB DOMAIN-CONTAINING PROTEIN-LIKE"/>
    <property type="match status" value="1"/>
</dbReference>
<feature type="domain" description="Myb/SANT-like" evidence="2">
    <location>
        <begin position="13"/>
        <end position="106"/>
    </location>
</feature>
<evidence type="ECO:0000259" key="2">
    <source>
        <dbReference type="Pfam" id="PF12776"/>
    </source>
</evidence>
<dbReference type="InterPro" id="IPR024752">
    <property type="entry name" value="Myb/SANT-like_dom"/>
</dbReference>
<evidence type="ECO:0000313" key="3">
    <source>
        <dbReference type="EMBL" id="CAH9105150.1"/>
    </source>
</evidence>
<sequence>MSLTQEEKDDAIWPDEKETLFLTVLYERVKKDPTGNPTFKGRDWNDMDNEMLVRGRYQYGSDRLRGKDNRMKLIHRQFGQLLAHTGVTYDSSRNVVHATEECWQKFYKINRGFKTFKRKGCKNYPLMNLVFGQGSASGGLATPSTQVPTHSDEERRNEDIFLHGEGGMSSERSHSKGKHKVEEAMGSSTKDWKTVLANAVHAYTTTMSEKEKRRRSRDEDVSTTSIGAAANFSMTRCVEVINAMPNVSTRAYNDSIDALTDVVRREAFMAMPADRQLDWVMRFDSN</sequence>
<dbReference type="Pfam" id="PF12776">
    <property type="entry name" value="Myb_DNA-bind_3"/>
    <property type="match status" value="1"/>
</dbReference>
<evidence type="ECO:0000313" key="4">
    <source>
        <dbReference type="Proteomes" id="UP001152523"/>
    </source>
</evidence>
<keyword evidence="4" id="KW-1185">Reference proteome</keyword>
<name>A0AAV0DTD0_9ASTE</name>
<reference evidence="3" key="1">
    <citation type="submission" date="2022-07" db="EMBL/GenBank/DDBJ databases">
        <authorList>
            <person name="Macas J."/>
            <person name="Novak P."/>
            <person name="Neumann P."/>
        </authorList>
    </citation>
    <scope>NUCLEOTIDE SEQUENCE</scope>
</reference>
<dbReference type="InterPro" id="IPR045026">
    <property type="entry name" value="LIMYB"/>
</dbReference>
<accession>A0AAV0DTD0</accession>
<dbReference type="PANTHER" id="PTHR47584">
    <property type="match status" value="1"/>
</dbReference>
<dbReference type="EMBL" id="CAMAPF010000129">
    <property type="protein sequence ID" value="CAH9105150.1"/>
    <property type="molecule type" value="Genomic_DNA"/>
</dbReference>
<protein>
    <recommendedName>
        <fullName evidence="2">Myb/SANT-like domain-containing protein</fullName>
    </recommendedName>
</protein>
<feature type="region of interest" description="Disordered" evidence="1">
    <location>
        <begin position="163"/>
        <end position="187"/>
    </location>
</feature>
<evidence type="ECO:0000256" key="1">
    <source>
        <dbReference type="SAM" id="MobiDB-lite"/>
    </source>
</evidence>
<proteinExistence type="predicted"/>
<comment type="caution">
    <text evidence="3">The sequence shown here is derived from an EMBL/GenBank/DDBJ whole genome shotgun (WGS) entry which is preliminary data.</text>
</comment>